<keyword evidence="5" id="KW-1185">Reference proteome</keyword>
<dbReference type="GO" id="GO:0005829">
    <property type="term" value="C:cytosol"/>
    <property type="evidence" value="ECO:0007669"/>
    <property type="project" value="UniProtKB-ARBA"/>
</dbReference>
<dbReference type="Proteomes" id="UP000236754">
    <property type="component" value="Unassembled WGS sequence"/>
</dbReference>
<dbReference type="InterPro" id="IPR002182">
    <property type="entry name" value="NB-ARC"/>
</dbReference>
<accession>A0A1H6DIF2</accession>
<dbReference type="PANTHER" id="PTHR22845:SF5">
    <property type="entry name" value="APOPTOTIC PROTEASE-ACTIVATING FACTOR 1"/>
    <property type="match status" value="1"/>
</dbReference>
<sequence>MSFPERIATGRNRRFSVPDSDRPTGAREQFAQRLQELITASGLSKAAFARQAAAVEQKLADPPRNRPRFSPQRISDWVLGKNIPHERALTAMVIAVQHARARSGLSAITVQPGLLSLDRWAQWRRQAQDEASSSSGDRSGAVQLAAHDASAQSLTPRPGMGQGRAVGPLAMAPVLPDRFVPRPRQAECVLAALEHRQSPVVLHGPGGFGKSTLASWVCATPQIREQFPDGVLWAQMGPQVEPDRVARSLSEMAAQVSGAAAPQVYVDVAAAAQALRSALTGLQALLVVDDVWSATDLRPFQGLGPGVQLLVTTRRAGLVETVEVEVGEMSVDEAVAVLGVDDADEAVLQPLLARAGYWPLALVMLSGVLRSLVGRHGKDVVEAVRELASELDGASVLALDDLSDTDVARGIARTLEVSLDDLVAVGGPRCLERFVSLAAFPAGQAVPFALLHQLWGISDVRARSEGDRFVGRSLCTVDGQGLRLHGIIRRALRVLNADQLAGFSQRLLVEFRPAEGWHRLAGARMLLADTLAFHLLQAGLLQELGLTVRDVRFLALRLARSGPTAVDADLARYRAAVPDDAGARVLASLMRREALAFTGPLSCHDLAVTLENRALGLDPLPQWLLGLGQARSGGGVRYLHPPLDRDHPALKSCVPAVGVDEFHDVDWHPSGRLLAVAGSHPTVEILDTEGTRKWTMEGPDTVNRVRWSPDGTRLALVGVSDRFDMPHDVETTPEEALRNHHNDVTVYDLRTGREILAVPVLAGLSLLRQSPPALCWSPDSDMICVASDTGVSLYALDAGSGPQPLTGIQHLDEEGEVSLDWHPVHGLLAHTPKRTSDRHHAGLLRLWADPADQSQEPRQWHSRALWGRGGSLMWRPSGRTAVLDLERAVAIVDPFAQRVLWRTEHTREATAYWSADGQQLAVRESAPRLHRGPSRITVWRVPSDEALSSGDLPMPESFVPLRSDHNDRDCVSWHSDSAALVATSDRRLLQMWDTGRLSPAAAARPGQAALVHVRWSSDGRSLAVAGEHGHWMTVHMEGSSPDASRVAAHSSFPFPGRDPATRHRWPQAVGVPAERYPPEGSPVIVNFGPEERQHLIGHWFEPLRVFTSQGRLVTELASPHGAQRWGDACFTPRGDRVVAAAAGADWDDSVFSVWNLNGARPREATARQTYRVSRPAAHHSVIVRVAASDTHAVMLAFPDYIGVFRLSDMHTLCWSKTNSRIYDAAFDPSGRVLTVVGDAGLHFFEVHDPTDPTVRESDATTTGS</sequence>
<name>A0A1H6DIF2_9ACTN</name>
<feature type="region of interest" description="Disordered" evidence="1">
    <location>
        <begin position="128"/>
        <end position="164"/>
    </location>
</feature>
<dbReference type="RefSeq" id="WP_103888998.1">
    <property type="nucleotide sequence ID" value="NZ_FNVU01000016.1"/>
</dbReference>
<feature type="domain" description="NB-ARC" evidence="2">
    <location>
        <begin position="199"/>
        <end position="325"/>
    </location>
</feature>
<feature type="region of interest" description="Disordered" evidence="1">
    <location>
        <begin position="1"/>
        <end position="26"/>
    </location>
</feature>
<dbReference type="SUPFAM" id="SSF82171">
    <property type="entry name" value="DPP6 N-terminal domain-like"/>
    <property type="match status" value="1"/>
</dbReference>
<organism evidence="3 5">
    <name type="scientific">Actinacidiphila yanglinensis</name>
    <dbReference type="NCBI Taxonomy" id="310779"/>
    <lineage>
        <taxon>Bacteria</taxon>
        <taxon>Bacillati</taxon>
        <taxon>Actinomycetota</taxon>
        <taxon>Actinomycetes</taxon>
        <taxon>Kitasatosporales</taxon>
        <taxon>Streptomycetaceae</taxon>
        <taxon>Actinacidiphila</taxon>
    </lineage>
</organism>
<dbReference type="EMBL" id="FNVU01000016">
    <property type="protein sequence ID" value="SEG85207.1"/>
    <property type="molecule type" value="Genomic_DNA"/>
</dbReference>
<dbReference type="OrthoDB" id="414967at2"/>
<dbReference type="AlphaFoldDB" id="A0A1H6DIF2"/>
<dbReference type="InterPro" id="IPR027417">
    <property type="entry name" value="P-loop_NTPase"/>
</dbReference>
<dbReference type="Gene3D" id="2.130.10.10">
    <property type="entry name" value="YVTN repeat-like/Quinoprotein amine dehydrogenase"/>
    <property type="match status" value="3"/>
</dbReference>
<dbReference type="InterPro" id="IPR015943">
    <property type="entry name" value="WD40/YVTN_repeat-like_dom_sf"/>
</dbReference>
<evidence type="ECO:0000313" key="5">
    <source>
        <dbReference type="Proteomes" id="UP000236754"/>
    </source>
</evidence>
<proteinExistence type="predicted"/>
<dbReference type="Gene3D" id="3.40.50.300">
    <property type="entry name" value="P-loop containing nucleotide triphosphate hydrolases"/>
    <property type="match status" value="1"/>
</dbReference>
<dbReference type="SUPFAM" id="SSF50978">
    <property type="entry name" value="WD40 repeat-like"/>
    <property type="match status" value="1"/>
</dbReference>
<dbReference type="SUPFAM" id="SSF52540">
    <property type="entry name" value="P-loop containing nucleoside triphosphate hydrolases"/>
    <property type="match status" value="1"/>
</dbReference>
<dbReference type="Pfam" id="PF00931">
    <property type="entry name" value="NB-ARC"/>
    <property type="match status" value="1"/>
</dbReference>
<dbReference type="InterPro" id="IPR036322">
    <property type="entry name" value="WD40_repeat_dom_sf"/>
</dbReference>
<dbReference type="PRINTS" id="PR00364">
    <property type="entry name" value="DISEASERSIST"/>
</dbReference>
<evidence type="ECO:0000259" key="2">
    <source>
        <dbReference type="Pfam" id="PF00931"/>
    </source>
</evidence>
<protein>
    <submittedName>
        <fullName evidence="3">WD40 repeat</fullName>
    </submittedName>
</protein>
<evidence type="ECO:0000313" key="4">
    <source>
        <dbReference type="EMBL" id="SEG91011.1"/>
    </source>
</evidence>
<dbReference type="PANTHER" id="PTHR22845">
    <property type="entry name" value="APOPTOTIC PROTEASE-ACTIVATING FACTOR 1"/>
    <property type="match status" value="1"/>
</dbReference>
<dbReference type="GO" id="GO:0043531">
    <property type="term" value="F:ADP binding"/>
    <property type="evidence" value="ECO:0007669"/>
    <property type="project" value="InterPro"/>
</dbReference>
<dbReference type="EMBL" id="FNVU01000023">
    <property type="protein sequence ID" value="SEG91011.1"/>
    <property type="molecule type" value="Genomic_DNA"/>
</dbReference>
<gene>
    <name evidence="3" type="ORF">SAMN05216223_1167</name>
    <name evidence="4" type="ORF">SAMN05216223_1237</name>
</gene>
<evidence type="ECO:0000313" key="3">
    <source>
        <dbReference type="EMBL" id="SEG85207.1"/>
    </source>
</evidence>
<evidence type="ECO:0000256" key="1">
    <source>
        <dbReference type="SAM" id="MobiDB-lite"/>
    </source>
</evidence>
<reference evidence="3 5" key="1">
    <citation type="submission" date="2016-10" db="EMBL/GenBank/DDBJ databases">
        <authorList>
            <person name="de Groot N.N."/>
        </authorList>
    </citation>
    <scope>NUCLEOTIDE SEQUENCE [LARGE SCALE GENOMIC DNA]</scope>
    <source>
        <strain evidence="3 5">CGMCC 4.2023</strain>
    </source>
</reference>